<reference evidence="1 2" key="1">
    <citation type="journal article" date="2016" name="Sci. Rep.">
        <title>Metabolic traits of an uncultured archaeal lineage -MSBL1- from brine pools of the Red Sea.</title>
        <authorList>
            <person name="Mwirichia R."/>
            <person name="Alam I."/>
            <person name="Rashid M."/>
            <person name="Vinu M."/>
            <person name="Ba-Alawi W."/>
            <person name="Anthony Kamau A."/>
            <person name="Kamanda Ngugi D."/>
            <person name="Goker M."/>
            <person name="Klenk H.P."/>
            <person name="Bajic V."/>
            <person name="Stingl U."/>
        </authorList>
    </citation>
    <scope>NUCLEOTIDE SEQUENCE [LARGE SCALE GENOMIC DNA]</scope>
    <source>
        <strain evidence="1">SCGC-AAA259E19</strain>
    </source>
</reference>
<protein>
    <recommendedName>
        <fullName evidence="3">AdoMet activation domain-containing protein</fullName>
    </recommendedName>
</protein>
<comment type="caution">
    <text evidence="1">The sequence shown here is derived from an EMBL/GenBank/DDBJ whole genome shotgun (WGS) entry which is preliminary data.</text>
</comment>
<dbReference type="SUPFAM" id="SSF56507">
    <property type="entry name" value="Methionine synthase activation domain-like"/>
    <property type="match status" value="1"/>
</dbReference>
<dbReference type="Gene3D" id="3.40.109.40">
    <property type="match status" value="1"/>
</dbReference>
<organism evidence="1 2">
    <name type="scientific">candidate division MSBL1 archaeon SCGC-AAA259E19</name>
    <dbReference type="NCBI Taxonomy" id="1698264"/>
    <lineage>
        <taxon>Archaea</taxon>
        <taxon>Methanobacteriati</taxon>
        <taxon>Methanobacteriota</taxon>
        <taxon>candidate division MSBL1</taxon>
    </lineage>
</organism>
<keyword evidence="2" id="KW-1185">Reference proteome</keyword>
<sequence length="226" mass="25600">MEMLKNFSTDFDRQSLLERVHLGGGSDRKGEFEELVSVAESVASPKGVYKVSYITGRSREQVELDGVEFESRVLAKNLEGIERVFPYVVTCGNELDEIEVSKDSYLTSYWLENIKGRALEIVSNKLQEEVENKYGLEKTGVMNPGSADREVWPIEQQKGLFSLFGDLKKLIGVELTEGFQIVPKKSASGIIFPTELDYVNCRLCRREDCSFREADFDPQLAEEYGL</sequence>
<evidence type="ECO:0000313" key="2">
    <source>
        <dbReference type="Proteomes" id="UP000070284"/>
    </source>
</evidence>
<accession>A0A133UJ32</accession>
<proteinExistence type="predicted"/>
<dbReference type="AlphaFoldDB" id="A0A133UJ32"/>
<evidence type="ECO:0008006" key="3">
    <source>
        <dbReference type="Google" id="ProtNLM"/>
    </source>
</evidence>
<dbReference type="EMBL" id="LHXO01000073">
    <property type="protein sequence ID" value="KXA94219.1"/>
    <property type="molecule type" value="Genomic_DNA"/>
</dbReference>
<name>A0A133UJ32_9EURY</name>
<gene>
    <name evidence="1" type="ORF">AKJ65_05050</name>
</gene>
<evidence type="ECO:0000313" key="1">
    <source>
        <dbReference type="EMBL" id="KXA94219.1"/>
    </source>
</evidence>
<dbReference type="InterPro" id="IPR037010">
    <property type="entry name" value="VitB12-dep_Met_synth_activ_sf"/>
</dbReference>
<dbReference type="Proteomes" id="UP000070284">
    <property type="component" value="Unassembled WGS sequence"/>
</dbReference>
<dbReference type="GO" id="GO:0008705">
    <property type="term" value="F:methionine synthase activity"/>
    <property type="evidence" value="ECO:0007669"/>
    <property type="project" value="InterPro"/>
</dbReference>